<sequence length="251" mass="26665">MDLPLTGKTAIVTGSSRGIGASIAQRLAADGANVVINYHGNDAPACVVTNTINNREGGKAVMIKADVATIAGGRMLLEKSIAKLGVPDILVLNAGVLGHRPLAQVDEEYYDQHFNTNVKGPLFLVQAASQVMKEGSRVVFVSTTLTKATTILPMGLLFTASKGAVEHLVRVLGRDLGERGITVNAIAPGPVDTPLFRDGKPPHMVQWVAQLHPQKRIPMPDEISPIVAFLAKEESKWINGQTIHVNGGFAV</sequence>
<comment type="caution">
    <text evidence="3">The sequence shown here is derived from an EMBL/GenBank/DDBJ whole genome shotgun (WGS) entry which is preliminary data.</text>
</comment>
<proteinExistence type="inferred from homology"/>
<name>A0AAW0F9G8_9APHY</name>
<dbReference type="InterPro" id="IPR002347">
    <property type="entry name" value="SDR_fam"/>
</dbReference>
<dbReference type="AlphaFoldDB" id="A0AAW0F9G8"/>
<dbReference type="PANTHER" id="PTHR48107:SF7">
    <property type="entry name" value="RE15974P"/>
    <property type="match status" value="1"/>
</dbReference>
<dbReference type="InterPro" id="IPR036291">
    <property type="entry name" value="NAD(P)-bd_dom_sf"/>
</dbReference>
<dbReference type="Pfam" id="PF13561">
    <property type="entry name" value="adh_short_C2"/>
    <property type="match status" value="1"/>
</dbReference>
<keyword evidence="2" id="KW-0560">Oxidoreductase</keyword>
<dbReference type="Gene3D" id="3.40.50.720">
    <property type="entry name" value="NAD(P)-binding Rossmann-like Domain"/>
    <property type="match status" value="1"/>
</dbReference>
<keyword evidence="4" id="KW-1185">Reference proteome</keyword>
<organism evidence="3 4">
    <name type="scientific">Cerrena zonata</name>
    <dbReference type="NCBI Taxonomy" id="2478898"/>
    <lineage>
        <taxon>Eukaryota</taxon>
        <taxon>Fungi</taxon>
        <taxon>Dikarya</taxon>
        <taxon>Basidiomycota</taxon>
        <taxon>Agaricomycotina</taxon>
        <taxon>Agaricomycetes</taxon>
        <taxon>Polyporales</taxon>
        <taxon>Cerrenaceae</taxon>
        <taxon>Cerrena</taxon>
    </lineage>
</organism>
<dbReference type="SUPFAM" id="SSF51735">
    <property type="entry name" value="NAD(P)-binding Rossmann-fold domains"/>
    <property type="match status" value="1"/>
</dbReference>
<dbReference type="GO" id="GO:0016614">
    <property type="term" value="F:oxidoreductase activity, acting on CH-OH group of donors"/>
    <property type="evidence" value="ECO:0007669"/>
    <property type="project" value="UniProtKB-ARBA"/>
</dbReference>
<comment type="similarity">
    <text evidence="1">Belongs to the short-chain dehydrogenases/reductases (SDR) family.</text>
</comment>
<dbReference type="PRINTS" id="PR00081">
    <property type="entry name" value="GDHRDH"/>
</dbReference>
<dbReference type="PANTHER" id="PTHR48107">
    <property type="entry name" value="NADPH-DEPENDENT ALDEHYDE REDUCTASE-LIKE PROTEIN, CHLOROPLASTIC-RELATED"/>
    <property type="match status" value="1"/>
</dbReference>
<dbReference type="Proteomes" id="UP001385951">
    <property type="component" value="Unassembled WGS sequence"/>
</dbReference>
<protein>
    <submittedName>
        <fullName evidence="3">Uncharacterized protein</fullName>
    </submittedName>
</protein>
<evidence type="ECO:0000313" key="3">
    <source>
        <dbReference type="EMBL" id="KAK7677745.1"/>
    </source>
</evidence>
<evidence type="ECO:0000256" key="2">
    <source>
        <dbReference type="ARBA" id="ARBA00023002"/>
    </source>
</evidence>
<evidence type="ECO:0000313" key="4">
    <source>
        <dbReference type="Proteomes" id="UP001385951"/>
    </source>
</evidence>
<evidence type="ECO:0000256" key="1">
    <source>
        <dbReference type="ARBA" id="ARBA00006484"/>
    </source>
</evidence>
<accession>A0AAW0F9G8</accession>
<gene>
    <name evidence="3" type="ORF">QCA50_019297</name>
</gene>
<reference evidence="3 4" key="1">
    <citation type="submission" date="2022-09" db="EMBL/GenBank/DDBJ databases">
        <authorList>
            <person name="Palmer J.M."/>
        </authorList>
    </citation>
    <scope>NUCLEOTIDE SEQUENCE [LARGE SCALE GENOMIC DNA]</scope>
    <source>
        <strain evidence="3 4">DSM 7382</strain>
    </source>
</reference>
<dbReference type="FunFam" id="3.40.50.720:FF:000084">
    <property type="entry name" value="Short-chain dehydrogenase reductase"/>
    <property type="match status" value="1"/>
</dbReference>
<dbReference type="EMBL" id="JASBNA010000083">
    <property type="protein sequence ID" value="KAK7677745.1"/>
    <property type="molecule type" value="Genomic_DNA"/>
</dbReference>